<protein>
    <submittedName>
        <fullName evidence="1">Uncharacterized protein</fullName>
    </submittedName>
</protein>
<reference evidence="1 2" key="1">
    <citation type="journal article" date="2018" name="Front. Plant Sci.">
        <title>Red Clover (Trifolium pratense) and Zigzag Clover (T. medium) - A Picture of Genomic Similarities and Differences.</title>
        <authorList>
            <person name="Dluhosova J."/>
            <person name="Istvanek J."/>
            <person name="Nedelnik J."/>
            <person name="Repkova J."/>
        </authorList>
    </citation>
    <scope>NUCLEOTIDE SEQUENCE [LARGE SCALE GENOMIC DNA]</scope>
    <source>
        <strain evidence="2">cv. 10/8</strain>
        <tissue evidence="1">Leaf</tissue>
    </source>
</reference>
<feature type="non-terminal residue" evidence="1">
    <location>
        <position position="31"/>
    </location>
</feature>
<dbReference type="EMBL" id="LXQA010530207">
    <property type="protein sequence ID" value="MCI57510.1"/>
    <property type="molecule type" value="Genomic_DNA"/>
</dbReference>
<proteinExistence type="predicted"/>
<dbReference type="AlphaFoldDB" id="A0A392TBB3"/>
<accession>A0A392TBB3</accession>
<sequence length="31" mass="3343">MLSEDANNISNVLCSTILDQHPSILISSDVI</sequence>
<evidence type="ECO:0000313" key="2">
    <source>
        <dbReference type="Proteomes" id="UP000265520"/>
    </source>
</evidence>
<comment type="caution">
    <text evidence="1">The sequence shown here is derived from an EMBL/GenBank/DDBJ whole genome shotgun (WGS) entry which is preliminary data.</text>
</comment>
<evidence type="ECO:0000313" key="1">
    <source>
        <dbReference type="EMBL" id="MCI57510.1"/>
    </source>
</evidence>
<dbReference type="Proteomes" id="UP000265520">
    <property type="component" value="Unassembled WGS sequence"/>
</dbReference>
<organism evidence="1 2">
    <name type="scientific">Trifolium medium</name>
    <dbReference type="NCBI Taxonomy" id="97028"/>
    <lineage>
        <taxon>Eukaryota</taxon>
        <taxon>Viridiplantae</taxon>
        <taxon>Streptophyta</taxon>
        <taxon>Embryophyta</taxon>
        <taxon>Tracheophyta</taxon>
        <taxon>Spermatophyta</taxon>
        <taxon>Magnoliopsida</taxon>
        <taxon>eudicotyledons</taxon>
        <taxon>Gunneridae</taxon>
        <taxon>Pentapetalae</taxon>
        <taxon>rosids</taxon>
        <taxon>fabids</taxon>
        <taxon>Fabales</taxon>
        <taxon>Fabaceae</taxon>
        <taxon>Papilionoideae</taxon>
        <taxon>50 kb inversion clade</taxon>
        <taxon>NPAAA clade</taxon>
        <taxon>Hologalegina</taxon>
        <taxon>IRL clade</taxon>
        <taxon>Trifolieae</taxon>
        <taxon>Trifolium</taxon>
    </lineage>
</organism>
<name>A0A392TBB3_9FABA</name>
<keyword evidence="2" id="KW-1185">Reference proteome</keyword>